<keyword evidence="1" id="KW-1133">Transmembrane helix</keyword>
<protein>
    <submittedName>
        <fullName evidence="2">Uncharacterized protein</fullName>
    </submittedName>
</protein>
<feature type="transmembrane region" description="Helical" evidence="1">
    <location>
        <begin position="15"/>
        <end position="35"/>
    </location>
</feature>
<evidence type="ECO:0000313" key="3">
    <source>
        <dbReference type="Proteomes" id="UP000250140"/>
    </source>
</evidence>
<sequence>MGVVGLMRALERETAGLGISIAVVALAVTVTLILLTGCREVGWTPADYAAEMAGRGVPINKAESVAWAVCWLFDQGMAANGAGIFVQADRMVDLERGLAKTREMWMGKEMLDLFRGGRKAPLFKRLDGEKVKSSL</sequence>
<evidence type="ECO:0000313" key="2">
    <source>
        <dbReference type="EMBL" id="OCL05686.1"/>
    </source>
</evidence>
<proteinExistence type="predicted"/>
<keyword evidence="1" id="KW-0812">Transmembrane</keyword>
<gene>
    <name evidence="2" type="ORF">AOQ84DRAFT_93612</name>
</gene>
<dbReference type="Proteomes" id="UP000250140">
    <property type="component" value="Unassembled WGS sequence"/>
</dbReference>
<accession>A0A8E2EVK3</accession>
<name>A0A8E2EVK3_9PEZI</name>
<dbReference type="OrthoDB" id="37659at2759"/>
<keyword evidence="1" id="KW-0472">Membrane</keyword>
<dbReference type="EMBL" id="KV750238">
    <property type="protein sequence ID" value="OCL05686.1"/>
    <property type="molecule type" value="Genomic_DNA"/>
</dbReference>
<reference evidence="2 3" key="1">
    <citation type="journal article" date="2016" name="Nat. Commun.">
        <title>Ectomycorrhizal ecology is imprinted in the genome of the dominant symbiotic fungus Cenococcum geophilum.</title>
        <authorList>
            <consortium name="DOE Joint Genome Institute"/>
            <person name="Peter M."/>
            <person name="Kohler A."/>
            <person name="Ohm R.A."/>
            <person name="Kuo A."/>
            <person name="Krutzmann J."/>
            <person name="Morin E."/>
            <person name="Arend M."/>
            <person name="Barry K.W."/>
            <person name="Binder M."/>
            <person name="Choi C."/>
            <person name="Clum A."/>
            <person name="Copeland A."/>
            <person name="Grisel N."/>
            <person name="Haridas S."/>
            <person name="Kipfer T."/>
            <person name="LaButti K."/>
            <person name="Lindquist E."/>
            <person name="Lipzen A."/>
            <person name="Maire R."/>
            <person name="Meier B."/>
            <person name="Mihaltcheva S."/>
            <person name="Molinier V."/>
            <person name="Murat C."/>
            <person name="Poggeler S."/>
            <person name="Quandt C.A."/>
            <person name="Sperisen C."/>
            <person name="Tritt A."/>
            <person name="Tisserant E."/>
            <person name="Crous P.W."/>
            <person name="Henrissat B."/>
            <person name="Nehls U."/>
            <person name="Egli S."/>
            <person name="Spatafora J.W."/>
            <person name="Grigoriev I.V."/>
            <person name="Martin F.M."/>
        </authorList>
    </citation>
    <scope>NUCLEOTIDE SEQUENCE [LARGE SCALE GENOMIC DNA]</scope>
    <source>
        <strain evidence="2 3">CBS 207.34</strain>
    </source>
</reference>
<organism evidence="2 3">
    <name type="scientific">Glonium stellatum</name>
    <dbReference type="NCBI Taxonomy" id="574774"/>
    <lineage>
        <taxon>Eukaryota</taxon>
        <taxon>Fungi</taxon>
        <taxon>Dikarya</taxon>
        <taxon>Ascomycota</taxon>
        <taxon>Pezizomycotina</taxon>
        <taxon>Dothideomycetes</taxon>
        <taxon>Pleosporomycetidae</taxon>
        <taxon>Gloniales</taxon>
        <taxon>Gloniaceae</taxon>
        <taxon>Glonium</taxon>
    </lineage>
</organism>
<keyword evidence="3" id="KW-1185">Reference proteome</keyword>
<dbReference type="AlphaFoldDB" id="A0A8E2EVK3"/>
<evidence type="ECO:0000256" key="1">
    <source>
        <dbReference type="SAM" id="Phobius"/>
    </source>
</evidence>